<evidence type="ECO:0000313" key="1">
    <source>
        <dbReference type="EMBL" id="QNR24641.1"/>
    </source>
</evidence>
<name>A0A7H0VFZ3_9FLAO</name>
<keyword evidence="2" id="KW-1185">Reference proteome</keyword>
<dbReference type="AlphaFoldDB" id="A0A7H0VFZ3"/>
<dbReference type="Gene3D" id="2.40.160.60">
    <property type="entry name" value="Outer membrane protein transport protein (OMPP1/FadL/TodX)"/>
    <property type="match status" value="1"/>
</dbReference>
<dbReference type="SUPFAM" id="SSF56925">
    <property type="entry name" value="OMPA-like"/>
    <property type="match status" value="1"/>
</dbReference>
<dbReference type="EMBL" id="CP060139">
    <property type="protein sequence ID" value="QNR24641.1"/>
    <property type="molecule type" value="Genomic_DNA"/>
</dbReference>
<dbReference type="Proteomes" id="UP000516305">
    <property type="component" value="Chromosome"/>
</dbReference>
<evidence type="ECO:0000313" key="2">
    <source>
        <dbReference type="Proteomes" id="UP000516305"/>
    </source>
</evidence>
<sequence>MRLALLFLVLPFFSWSQTEYIGYEDYRLQQMLEESIETGDSLNARKTMRYIEFTRQLDELEFAFQQSFKSPGTQADLKPEIEKRLEALSKLNLAGQAYRFHLEEANESTAQDSLNSYFNYLEQLGLSNYFLNLFDDLESESNSEMQMEEREDTDDQLSAVWEQQSFGRYSDQSRFDYRFQLGMVYNYFHFSDTSQFPPEIDVQWSKKGSTALVLYIGASYKINSKVSVFSELGYSSSQLEYQSEFTDPWLGETFINGNEYSFSQLDLIFGAQYRLADKWQLALGLAPSFTLKSESINFQENLDGSRNYGSLQDLKESEWFRSTQFRMLFEVAYLWRYIEVSDYPILISPYFRPMLSASSYRRSDVSIGPNWERFSISQFQLGVRISY</sequence>
<organism evidence="1 2">
    <name type="scientific">Croceimicrobium hydrocarbonivorans</name>
    <dbReference type="NCBI Taxonomy" id="2761580"/>
    <lineage>
        <taxon>Bacteria</taxon>
        <taxon>Pseudomonadati</taxon>
        <taxon>Bacteroidota</taxon>
        <taxon>Flavobacteriia</taxon>
        <taxon>Flavobacteriales</taxon>
        <taxon>Owenweeksiaceae</taxon>
        <taxon>Croceimicrobium</taxon>
    </lineage>
</organism>
<reference evidence="1 2" key="1">
    <citation type="submission" date="2020-08" db="EMBL/GenBank/DDBJ databases">
        <title>Croceimicrobium hydrocarbonivorans gen. nov., sp. nov., a novel marine bacterium isolated from a bacterial consortium that degrades polyethylene terephthalate.</title>
        <authorList>
            <person name="Liu R."/>
        </authorList>
    </citation>
    <scope>NUCLEOTIDE SEQUENCE [LARGE SCALE GENOMIC DNA]</scope>
    <source>
        <strain evidence="1 2">A20-9</strain>
    </source>
</reference>
<dbReference type="InterPro" id="IPR011250">
    <property type="entry name" value="OMP/PagP_B-barrel"/>
</dbReference>
<accession>A0A7H0VFZ3</accession>
<protein>
    <submittedName>
        <fullName evidence="1">Uncharacterized protein</fullName>
    </submittedName>
</protein>
<proteinExistence type="predicted"/>
<dbReference type="RefSeq" id="WP_210759169.1">
    <property type="nucleotide sequence ID" value="NZ_CP060139.1"/>
</dbReference>
<dbReference type="KEGG" id="chyd:H4K34_02010"/>
<gene>
    <name evidence="1" type="ORF">H4K34_02010</name>
</gene>